<dbReference type="EMBL" id="JBHRXP010000004">
    <property type="protein sequence ID" value="MFC3580402.1"/>
    <property type="molecule type" value="Genomic_DNA"/>
</dbReference>
<dbReference type="InterPro" id="IPR019223">
    <property type="entry name" value="DUF2147"/>
</dbReference>
<feature type="domain" description="DUF2147" evidence="1">
    <location>
        <begin position="36"/>
        <end position="148"/>
    </location>
</feature>
<dbReference type="PANTHER" id="PTHR36919">
    <property type="entry name" value="BLR1215 PROTEIN"/>
    <property type="match status" value="1"/>
</dbReference>
<comment type="caution">
    <text evidence="2">The sequence shown here is derived from an EMBL/GenBank/DDBJ whole genome shotgun (WGS) entry which is preliminary data.</text>
</comment>
<gene>
    <name evidence="2" type="ORF">ACFONA_09530</name>
</gene>
<dbReference type="RefSeq" id="WP_261295024.1">
    <property type="nucleotide sequence ID" value="NZ_JANQBK010000012.1"/>
</dbReference>
<sequence length="150" mass="15803">MATGSIGRRGAGAAVLALVLGGAAPGAWPEDKALLGRWHTEREGGIVDVQRCGALLCGRVVDGTRLRANPGQRDVRNPDRSLRGRKVLGAIVLNGFAGGPTEWRGGSLYDPETGNAASSGTLTLVDPDTLKVRGCIALFLCKTQTWRRAR</sequence>
<organism evidence="2 3">
    <name type="scientific">Sphingomonas hylomeconis</name>
    <dbReference type="NCBI Taxonomy" id="1395958"/>
    <lineage>
        <taxon>Bacteria</taxon>
        <taxon>Pseudomonadati</taxon>
        <taxon>Pseudomonadota</taxon>
        <taxon>Alphaproteobacteria</taxon>
        <taxon>Sphingomonadales</taxon>
        <taxon>Sphingomonadaceae</taxon>
        <taxon>Sphingomonas</taxon>
    </lineage>
</organism>
<keyword evidence="3" id="KW-1185">Reference proteome</keyword>
<evidence type="ECO:0000259" key="1">
    <source>
        <dbReference type="Pfam" id="PF09917"/>
    </source>
</evidence>
<evidence type="ECO:0000313" key="3">
    <source>
        <dbReference type="Proteomes" id="UP001595713"/>
    </source>
</evidence>
<name>A0ABV7SVV0_9SPHN</name>
<dbReference type="Proteomes" id="UP001595713">
    <property type="component" value="Unassembled WGS sequence"/>
</dbReference>
<accession>A0ABV7SVV0</accession>
<proteinExistence type="predicted"/>
<protein>
    <submittedName>
        <fullName evidence="2">DUF2147 domain-containing protein</fullName>
    </submittedName>
</protein>
<evidence type="ECO:0000313" key="2">
    <source>
        <dbReference type="EMBL" id="MFC3580402.1"/>
    </source>
</evidence>
<dbReference type="Pfam" id="PF09917">
    <property type="entry name" value="DUF2147"/>
    <property type="match status" value="1"/>
</dbReference>
<dbReference type="PANTHER" id="PTHR36919:SF2">
    <property type="entry name" value="BLL6627 PROTEIN"/>
    <property type="match status" value="1"/>
</dbReference>
<dbReference type="Gene3D" id="2.40.128.520">
    <property type="match status" value="1"/>
</dbReference>
<reference evidence="3" key="1">
    <citation type="journal article" date="2019" name="Int. J. Syst. Evol. Microbiol.">
        <title>The Global Catalogue of Microorganisms (GCM) 10K type strain sequencing project: providing services to taxonomists for standard genome sequencing and annotation.</title>
        <authorList>
            <consortium name="The Broad Institute Genomics Platform"/>
            <consortium name="The Broad Institute Genome Sequencing Center for Infectious Disease"/>
            <person name="Wu L."/>
            <person name="Ma J."/>
        </authorList>
    </citation>
    <scope>NUCLEOTIDE SEQUENCE [LARGE SCALE GENOMIC DNA]</scope>
    <source>
        <strain evidence="3">KCTC 42739</strain>
    </source>
</reference>